<keyword evidence="2" id="KW-1185">Reference proteome</keyword>
<proteinExistence type="predicted"/>
<dbReference type="RefSeq" id="WP_066734745.1">
    <property type="nucleotide sequence ID" value="NZ_JAJCIQ010000007.1"/>
</dbReference>
<dbReference type="Proteomes" id="UP001299546">
    <property type="component" value="Unassembled WGS sequence"/>
</dbReference>
<organism evidence="1 2">
    <name type="scientific">Bariatricus massiliensis</name>
    <dbReference type="NCBI Taxonomy" id="1745713"/>
    <lineage>
        <taxon>Bacteria</taxon>
        <taxon>Bacillati</taxon>
        <taxon>Bacillota</taxon>
        <taxon>Clostridia</taxon>
        <taxon>Lachnospirales</taxon>
        <taxon>Lachnospiraceae</taxon>
        <taxon>Bariatricus</taxon>
    </lineage>
</organism>
<dbReference type="Pfam" id="PF09709">
    <property type="entry name" value="Cas_Csd1"/>
    <property type="match status" value="1"/>
</dbReference>
<comment type="caution">
    <text evidence="1">The sequence shown here is derived from an EMBL/GenBank/DDBJ whole genome shotgun (WGS) entry which is preliminary data.</text>
</comment>
<gene>
    <name evidence="1" type="primary">cas8c</name>
    <name evidence="1" type="ORF">LIZ65_11060</name>
</gene>
<dbReference type="CDD" id="cd09757">
    <property type="entry name" value="Cas8c_I-C"/>
    <property type="match status" value="1"/>
</dbReference>
<reference evidence="1 2" key="1">
    <citation type="submission" date="2021-10" db="EMBL/GenBank/DDBJ databases">
        <title>Collection of gut derived symbiotic bacterial strains cultured from healthy donors.</title>
        <authorList>
            <person name="Lin H."/>
            <person name="Littmann E."/>
            <person name="Kohout C."/>
            <person name="Pamer E.G."/>
        </authorList>
    </citation>
    <scope>NUCLEOTIDE SEQUENCE [LARGE SCALE GENOMIC DNA]</scope>
    <source>
        <strain evidence="1 2">DFI.1.165</strain>
    </source>
</reference>
<evidence type="ECO:0000313" key="2">
    <source>
        <dbReference type="Proteomes" id="UP001299546"/>
    </source>
</evidence>
<accession>A0ABS8DHC3</accession>
<sequence length="654" mass="75654">MNWTNELLDLYERNQDIAGEVKYKTVKGKKGEEQTPLILLPVFHTTVTAQITVTLDADGNFLGAETVDKKDNLTLIPATEKSLSRTAGTEPHPLCDNLKYLAGDYMAFYRQGKKPKDYSENYRLYVEALEKWHESEYTHKKVDAVYVYVKKGTLISDLVEQGILKLDAEGKMTEEEKIQNIAQTDAFVRFKVEGSLASGADVMEDTSGQYRGECWLDKTLQKAYIDYYSSILPDKALCYLTGKREAVSYLQPKKIRNEGDGAKLISANDEANYTFRGRFRDKTEAFAIGYETSQKIHNALKWIIRKQGYSWDGLCVVIWESGMNPLPTWNADTDAVVDEYQDQWDWDEDELLENETGEVQASGFRSAMRGYGKKLGDTSRVVLLAFDAATTGRLAMTENKTFDSSRFLENLTYWHETCEWQQVKYKEGHKYEYMGMAGVSDIAEAIYGTEQNGKLTLNNKRMYAQVCKRLLPCISERRKIPMDMVRQAVQKASSPVCYEKRYNWEAVLGIACALVKKERKEQNKEDWTMALDKECRNRDYLYGRLLAVADKIERRTFDKEEDAGRETNADRLMNAFSQHPYQTWEMLEKKVRPYLNKLKLKERNYYKMMLDDICELFDIDSFTNNDRLEGVFLLGYHSQMSAMRYTKTEEIKED</sequence>
<name>A0ABS8DHC3_9FIRM</name>
<protein>
    <submittedName>
        <fullName evidence="1">Type I-C CRISPR-associated protein Cas8c/Csd1</fullName>
    </submittedName>
</protein>
<dbReference type="NCBIfam" id="TIGR01863">
    <property type="entry name" value="cas_Csd1"/>
    <property type="match status" value="1"/>
</dbReference>
<dbReference type="InterPro" id="IPR010144">
    <property type="entry name" value="CRISPR-assoc_prot_Csd1-typ"/>
</dbReference>
<evidence type="ECO:0000313" key="1">
    <source>
        <dbReference type="EMBL" id="MCB7387828.1"/>
    </source>
</evidence>
<dbReference type="EMBL" id="JAJCIS010000006">
    <property type="protein sequence ID" value="MCB7387828.1"/>
    <property type="molecule type" value="Genomic_DNA"/>
</dbReference>